<protein>
    <recommendedName>
        <fullName evidence="1">CFA20 domain-containing protein</fullName>
    </recommendedName>
</protein>
<dbReference type="Pfam" id="PF05018">
    <property type="entry name" value="CFA20_dom"/>
    <property type="match status" value="1"/>
</dbReference>
<dbReference type="InterPro" id="IPR040441">
    <property type="entry name" value="CFA20/CFAP20DC"/>
</dbReference>
<gene>
    <name evidence="2" type="ORF">Zmor_011878</name>
</gene>
<dbReference type="AlphaFoldDB" id="A0AA38HLI8"/>
<evidence type="ECO:0000259" key="1">
    <source>
        <dbReference type="Pfam" id="PF05018"/>
    </source>
</evidence>
<evidence type="ECO:0000313" key="2">
    <source>
        <dbReference type="EMBL" id="KAJ3616488.1"/>
    </source>
</evidence>
<comment type="caution">
    <text evidence="2">The sequence shown here is derived from an EMBL/GenBank/DDBJ whole genome shotgun (WGS) entry which is preliminary data.</text>
</comment>
<feature type="domain" description="CFA20" evidence="1">
    <location>
        <begin position="1"/>
        <end position="186"/>
    </location>
</feature>
<accession>A0AA38HLI8</accession>
<dbReference type="PANTHER" id="PTHR12458">
    <property type="entry name" value="ORF PROTEIN"/>
    <property type="match status" value="1"/>
</dbReference>
<name>A0AA38HLI8_9CUCU</name>
<keyword evidence="3" id="KW-1185">Reference proteome</keyword>
<proteinExistence type="predicted"/>
<dbReference type="Proteomes" id="UP001168821">
    <property type="component" value="Unassembled WGS sequence"/>
</dbReference>
<evidence type="ECO:0000313" key="3">
    <source>
        <dbReference type="Proteomes" id="UP001168821"/>
    </source>
</evidence>
<sequence>MFRNTFQAGFLSIFYSLGSKPLQLWSEHTGESGDIKKVVDEDIDSCVYEIVDSKNIAVTYISCPADPNKTLGLKLPFLTMIIKNVEGYFSFEIQILDNKNIVRRFRASNFQTATRVNPSICTMPLRLDAGWNLIQFNLSDLTKKSYGTNFTETLRVQIHANCRLRRIVFSEKFYSEDEFPADFRLYHPVTVATDA</sequence>
<organism evidence="2 3">
    <name type="scientific">Zophobas morio</name>
    <dbReference type="NCBI Taxonomy" id="2755281"/>
    <lineage>
        <taxon>Eukaryota</taxon>
        <taxon>Metazoa</taxon>
        <taxon>Ecdysozoa</taxon>
        <taxon>Arthropoda</taxon>
        <taxon>Hexapoda</taxon>
        <taxon>Insecta</taxon>
        <taxon>Pterygota</taxon>
        <taxon>Neoptera</taxon>
        <taxon>Endopterygota</taxon>
        <taxon>Coleoptera</taxon>
        <taxon>Polyphaga</taxon>
        <taxon>Cucujiformia</taxon>
        <taxon>Tenebrionidae</taxon>
        <taxon>Zophobas</taxon>
    </lineage>
</organism>
<dbReference type="EMBL" id="JALNTZ010003413">
    <property type="protein sequence ID" value="KAJ3616488.1"/>
    <property type="molecule type" value="Genomic_DNA"/>
</dbReference>
<dbReference type="InterPro" id="IPR007714">
    <property type="entry name" value="CFA20_dom"/>
</dbReference>
<reference evidence="2" key="1">
    <citation type="journal article" date="2023" name="G3 (Bethesda)">
        <title>Whole genome assemblies of Zophobas morio and Tenebrio molitor.</title>
        <authorList>
            <person name="Kaur S."/>
            <person name="Stinson S.A."/>
            <person name="diCenzo G.C."/>
        </authorList>
    </citation>
    <scope>NUCLEOTIDE SEQUENCE</scope>
    <source>
        <strain evidence="2">QUZm001</strain>
    </source>
</reference>